<dbReference type="EMBL" id="JBHMAG010000018">
    <property type="protein sequence ID" value="MFB9755374.1"/>
    <property type="molecule type" value="Genomic_DNA"/>
</dbReference>
<comment type="caution">
    <text evidence="9">The sequence shown here is derived from an EMBL/GenBank/DDBJ whole genome shotgun (WGS) entry which is preliminary data.</text>
</comment>
<comment type="subcellular location">
    <subcellularLocation>
        <location evidence="1 7">Cell membrane</location>
        <topology evidence="1 7">Multi-pass membrane protein</topology>
    </subcellularLocation>
</comment>
<keyword evidence="6 7" id="KW-0472">Membrane</keyword>
<feature type="transmembrane region" description="Helical" evidence="7">
    <location>
        <begin position="213"/>
        <end position="238"/>
    </location>
</feature>
<dbReference type="RefSeq" id="WP_344908248.1">
    <property type="nucleotide sequence ID" value="NZ_BAAAYO010000006.1"/>
</dbReference>
<feature type="transmembrane region" description="Helical" evidence="7">
    <location>
        <begin position="166"/>
        <end position="192"/>
    </location>
</feature>
<keyword evidence="10" id="KW-1185">Reference proteome</keyword>
<feature type="transmembrane region" description="Helical" evidence="7">
    <location>
        <begin position="20"/>
        <end position="45"/>
    </location>
</feature>
<evidence type="ECO:0000256" key="6">
    <source>
        <dbReference type="ARBA" id="ARBA00023136"/>
    </source>
</evidence>
<reference evidence="9 10" key="1">
    <citation type="submission" date="2024-09" db="EMBL/GenBank/DDBJ databases">
        <authorList>
            <person name="Sun Q."/>
            <person name="Mori K."/>
        </authorList>
    </citation>
    <scope>NUCLEOTIDE SEQUENCE [LARGE SCALE GENOMIC DNA]</scope>
    <source>
        <strain evidence="9 10">JCM 12520</strain>
    </source>
</reference>
<dbReference type="SUPFAM" id="SSF161098">
    <property type="entry name" value="MetI-like"/>
    <property type="match status" value="1"/>
</dbReference>
<dbReference type="Gene3D" id="1.10.3720.10">
    <property type="entry name" value="MetI-like"/>
    <property type="match status" value="1"/>
</dbReference>
<dbReference type="PANTHER" id="PTHR30193">
    <property type="entry name" value="ABC TRANSPORTER PERMEASE PROTEIN"/>
    <property type="match status" value="1"/>
</dbReference>
<feature type="domain" description="ABC transmembrane type-1" evidence="8">
    <location>
        <begin position="78"/>
        <end position="296"/>
    </location>
</feature>
<dbReference type="InterPro" id="IPR035906">
    <property type="entry name" value="MetI-like_sf"/>
</dbReference>
<evidence type="ECO:0000313" key="9">
    <source>
        <dbReference type="EMBL" id="MFB9755374.1"/>
    </source>
</evidence>
<proteinExistence type="inferred from homology"/>
<feature type="transmembrane region" description="Helical" evidence="7">
    <location>
        <begin position="114"/>
        <end position="135"/>
    </location>
</feature>
<dbReference type="InterPro" id="IPR000515">
    <property type="entry name" value="MetI-like"/>
</dbReference>
<sequence>MSSWSNRATLKSFKKYKVLYLMVLPGIVYLLINNYFPMFGIIIAFKDIDFSKGLLGGDWVGFRNFEYLFKTTEAYTITRNTILYNVAFIALNLLFSVAMAILLNELKNRFLSRFYQSVILLPYLISTVIIGYLVFSLLSMETGFINKTILPLLGMDEIMWYTEPKYWPFILTIVKLWSGVGYLCIIYFAAVVGIDHEYYEAATIDGAGKFQQILHITIPSITPIIVIMTLLQIGRIFYADFGLFYQVPLDSGPLQPTTNVLDTYVYRALLKNGDIGMASAAGLYQSVVGFVLILISNYVVKKNNPDNALF</sequence>
<name>A0ABV5W487_9BACL</name>
<organism evidence="9 10">
    <name type="scientific">Paenibacillus hodogayensis</name>
    <dbReference type="NCBI Taxonomy" id="279208"/>
    <lineage>
        <taxon>Bacteria</taxon>
        <taxon>Bacillati</taxon>
        <taxon>Bacillota</taxon>
        <taxon>Bacilli</taxon>
        <taxon>Bacillales</taxon>
        <taxon>Paenibacillaceae</taxon>
        <taxon>Paenibacillus</taxon>
    </lineage>
</organism>
<dbReference type="InterPro" id="IPR051393">
    <property type="entry name" value="ABC_transporter_permease"/>
</dbReference>
<evidence type="ECO:0000256" key="4">
    <source>
        <dbReference type="ARBA" id="ARBA00022692"/>
    </source>
</evidence>
<evidence type="ECO:0000256" key="3">
    <source>
        <dbReference type="ARBA" id="ARBA00022475"/>
    </source>
</evidence>
<evidence type="ECO:0000256" key="2">
    <source>
        <dbReference type="ARBA" id="ARBA00022448"/>
    </source>
</evidence>
<evidence type="ECO:0000256" key="5">
    <source>
        <dbReference type="ARBA" id="ARBA00022989"/>
    </source>
</evidence>
<dbReference type="PANTHER" id="PTHR30193:SF44">
    <property type="entry name" value="LACTOSE TRANSPORT SYSTEM PERMEASE PROTEIN LACF"/>
    <property type="match status" value="1"/>
</dbReference>
<accession>A0ABV5W487</accession>
<keyword evidence="2 7" id="KW-0813">Transport</keyword>
<evidence type="ECO:0000313" key="10">
    <source>
        <dbReference type="Proteomes" id="UP001589619"/>
    </source>
</evidence>
<evidence type="ECO:0000259" key="8">
    <source>
        <dbReference type="PROSITE" id="PS50928"/>
    </source>
</evidence>
<protein>
    <submittedName>
        <fullName evidence="9">ABC transporter permease</fullName>
    </submittedName>
</protein>
<gene>
    <name evidence="9" type="ORF">ACFFNY_27680</name>
</gene>
<feature type="transmembrane region" description="Helical" evidence="7">
    <location>
        <begin position="82"/>
        <end position="102"/>
    </location>
</feature>
<comment type="similarity">
    <text evidence="7">Belongs to the binding-protein-dependent transport system permease family.</text>
</comment>
<keyword evidence="4 7" id="KW-0812">Transmembrane</keyword>
<dbReference type="Proteomes" id="UP001589619">
    <property type="component" value="Unassembled WGS sequence"/>
</dbReference>
<feature type="transmembrane region" description="Helical" evidence="7">
    <location>
        <begin position="275"/>
        <end position="300"/>
    </location>
</feature>
<dbReference type="Pfam" id="PF00528">
    <property type="entry name" value="BPD_transp_1"/>
    <property type="match status" value="1"/>
</dbReference>
<keyword evidence="3" id="KW-1003">Cell membrane</keyword>
<keyword evidence="5 7" id="KW-1133">Transmembrane helix</keyword>
<evidence type="ECO:0000256" key="1">
    <source>
        <dbReference type="ARBA" id="ARBA00004651"/>
    </source>
</evidence>
<evidence type="ECO:0000256" key="7">
    <source>
        <dbReference type="RuleBase" id="RU363032"/>
    </source>
</evidence>
<dbReference type="CDD" id="cd06261">
    <property type="entry name" value="TM_PBP2"/>
    <property type="match status" value="1"/>
</dbReference>
<dbReference type="PROSITE" id="PS50928">
    <property type="entry name" value="ABC_TM1"/>
    <property type="match status" value="1"/>
</dbReference>